<comment type="caution">
    <text evidence="1">The sequence shown here is derived from an EMBL/GenBank/DDBJ whole genome shotgun (WGS) entry which is preliminary data.</text>
</comment>
<dbReference type="EMBL" id="BARS01015314">
    <property type="protein sequence ID" value="GAF89080.1"/>
    <property type="molecule type" value="Genomic_DNA"/>
</dbReference>
<dbReference type="InterPro" id="IPR036452">
    <property type="entry name" value="Ribo_hydro-like"/>
</dbReference>
<evidence type="ECO:0000313" key="1">
    <source>
        <dbReference type="EMBL" id="GAF89080.1"/>
    </source>
</evidence>
<protein>
    <recommendedName>
        <fullName evidence="2">Inosine/uridine-preferring nucleoside hydrolase domain-containing protein</fullName>
    </recommendedName>
</protein>
<reference evidence="1" key="1">
    <citation type="journal article" date="2014" name="Front. Microbiol.">
        <title>High frequency of phylogenetically diverse reductive dehalogenase-homologous genes in deep subseafloor sedimentary metagenomes.</title>
        <authorList>
            <person name="Kawai M."/>
            <person name="Futagami T."/>
            <person name="Toyoda A."/>
            <person name="Takaki Y."/>
            <person name="Nishi S."/>
            <person name="Hori S."/>
            <person name="Arai W."/>
            <person name="Tsubouchi T."/>
            <person name="Morono Y."/>
            <person name="Uchiyama I."/>
            <person name="Ito T."/>
            <person name="Fujiyama A."/>
            <person name="Inagaki F."/>
            <person name="Takami H."/>
        </authorList>
    </citation>
    <scope>NUCLEOTIDE SEQUENCE</scope>
    <source>
        <strain evidence="1">Expedition CK06-06</strain>
    </source>
</reference>
<gene>
    <name evidence="1" type="ORF">S01H1_25366</name>
</gene>
<dbReference type="AlphaFoldDB" id="X0UKT0"/>
<accession>X0UKT0</accession>
<feature type="non-terminal residue" evidence="1">
    <location>
        <position position="118"/>
    </location>
</feature>
<dbReference type="Gene3D" id="3.90.245.10">
    <property type="entry name" value="Ribonucleoside hydrolase-like"/>
    <property type="match status" value="1"/>
</dbReference>
<sequence>MVKLHCVPLVGRRSKRAKAHAATLALALIGFCLLAACAQAPTSTPAPIPTSTLSVGREALSVPEATPSTSSSVGIPALDADRTPVFISTDVAGDDHVALLYLLSHPDIQVLGIGSSVG</sequence>
<dbReference type="SUPFAM" id="SSF53590">
    <property type="entry name" value="Nucleoside hydrolase"/>
    <property type="match status" value="1"/>
</dbReference>
<name>X0UKT0_9ZZZZ</name>
<evidence type="ECO:0008006" key="2">
    <source>
        <dbReference type="Google" id="ProtNLM"/>
    </source>
</evidence>
<proteinExistence type="predicted"/>
<organism evidence="1">
    <name type="scientific">marine sediment metagenome</name>
    <dbReference type="NCBI Taxonomy" id="412755"/>
    <lineage>
        <taxon>unclassified sequences</taxon>
        <taxon>metagenomes</taxon>
        <taxon>ecological metagenomes</taxon>
    </lineage>
</organism>
<dbReference type="GO" id="GO:0016799">
    <property type="term" value="F:hydrolase activity, hydrolyzing N-glycosyl compounds"/>
    <property type="evidence" value="ECO:0007669"/>
    <property type="project" value="InterPro"/>
</dbReference>